<name>A0A0B6S0M8_BURPL</name>
<sequence length="81" mass="8516">MKRRTIGSTALAAVALLVTTLAGAKVQGSGGPVADVVLDHARIERQYRAIDDARRRAAAEVRRSVALKRAAHEAGAADRPS</sequence>
<dbReference type="AlphaFoldDB" id="A0A0B6S0M8"/>
<reference evidence="3" key="1">
    <citation type="submission" date="2011-03" db="EMBL/GenBank/DDBJ databases">
        <authorList>
            <person name="Voget S."/>
            <person name="Streit W.R."/>
            <person name="Jaeger K.E."/>
            <person name="Daniel R."/>
        </authorList>
    </citation>
    <scope>NUCLEOTIDE SEQUENCE [LARGE SCALE GENOMIC DNA]</scope>
    <source>
        <strain evidence="3">PG1</strain>
    </source>
</reference>
<evidence type="ECO:0000256" key="1">
    <source>
        <dbReference type="SAM" id="SignalP"/>
    </source>
</evidence>
<reference evidence="2 3" key="2">
    <citation type="journal article" date="2016" name="Appl. Microbiol. Biotechnol.">
        <title>Mutations improving production and secretion of extracellular lipase by Burkholderia glumae PG1.</title>
        <authorList>
            <person name="Knapp A."/>
            <person name="Voget S."/>
            <person name="Gao R."/>
            <person name="Zaburannyi N."/>
            <person name="Krysciak D."/>
            <person name="Breuer M."/>
            <person name="Hauer B."/>
            <person name="Streit W.R."/>
            <person name="Muller R."/>
            <person name="Daniel R."/>
            <person name="Jaeger K.E."/>
        </authorList>
    </citation>
    <scope>NUCLEOTIDE SEQUENCE [LARGE SCALE GENOMIC DNA]</scope>
    <source>
        <strain evidence="2 3">PG1</strain>
    </source>
</reference>
<evidence type="ECO:0000313" key="2">
    <source>
        <dbReference type="EMBL" id="AJK47954.1"/>
    </source>
</evidence>
<dbReference type="Proteomes" id="UP000031838">
    <property type="component" value="Chromosome 1"/>
</dbReference>
<dbReference type="RefSeq" id="WP_042626202.1">
    <property type="nucleotide sequence ID" value="NZ_BSTO01000003.1"/>
</dbReference>
<gene>
    <name evidence="2" type="ORF">BGL_1c34800</name>
</gene>
<feature type="chain" id="PRO_5002110307" evidence="1">
    <location>
        <begin position="25"/>
        <end position="81"/>
    </location>
</feature>
<evidence type="ECO:0000313" key="3">
    <source>
        <dbReference type="Proteomes" id="UP000031838"/>
    </source>
</evidence>
<dbReference type="EMBL" id="CP002580">
    <property type="protein sequence ID" value="AJK47954.1"/>
    <property type="molecule type" value="Genomic_DNA"/>
</dbReference>
<protein>
    <submittedName>
        <fullName evidence="2">Uncharacterized protein</fullName>
    </submittedName>
</protein>
<organism evidence="2 3">
    <name type="scientific">Burkholderia plantarii</name>
    <dbReference type="NCBI Taxonomy" id="41899"/>
    <lineage>
        <taxon>Bacteria</taxon>
        <taxon>Pseudomonadati</taxon>
        <taxon>Pseudomonadota</taxon>
        <taxon>Betaproteobacteria</taxon>
        <taxon>Burkholderiales</taxon>
        <taxon>Burkholderiaceae</taxon>
        <taxon>Burkholderia</taxon>
    </lineage>
</organism>
<accession>A0A0B6S0M8</accession>
<dbReference type="HOGENOM" id="CLU_2567220_0_0_4"/>
<proteinExistence type="predicted"/>
<feature type="signal peptide" evidence="1">
    <location>
        <begin position="1"/>
        <end position="24"/>
    </location>
</feature>
<dbReference type="KEGG" id="bgp:BGL_1c34800"/>
<keyword evidence="3" id="KW-1185">Reference proteome</keyword>
<keyword evidence="1" id="KW-0732">Signal</keyword>